<evidence type="ECO:0000313" key="2">
    <source>
        <dbReference type="Proteomes" id="UP001239111"/>
    </source>
</evidence>
<dbReference type="EMBL" id="CM056743">
    <property type="protein sequence ID" value="KAJ8673507.1"/>
    <property type="molecule type" value="Genomic_DNA"/>
</dbReference>
<dbReference type="Proteomes" id="UP001239111">
    <property type="component" value="Chromosome 3"/>
</dbReference>
<protein>
    <submittedName>
        <fullName evidence="1">Uncharacterized protein</fullName>
    </submittedName>
</protein>
<organism evidence="1 2">
    <name type="scientific">Eretmocerus hayati</name>
    <dbReference type="NCBI Taxonomy" id="131215"/>
    <lineage>
        <taxon>Eukaryota</taxon>
        <taxon>Metazoa</taxon>
        <taxon>Ecdysozoa</taxon>
        <taxon>Arthropoda</taxon>
        <taxon>Hexapoda</taxon>
        <taxon>Insecta</taxon>
        <taxon>Pterygota</taxon>
        <taxon>Neoptera</taxon>
        <taxon>Endopterygota</taxon>
        <taxon>Hymenoptera</taxon>
        <taxon>Apocrita</taxon>
        <taxon>Proctotrupomorpha</taxon>
        <taxon>Chalcidoidea</taxon>
        <taxon>Aphelinidae</taxon>
        <taxon>Aphelininae</taxon>
        <taxon>Eretmocerus</taxon>
    </lineage>
</organism>
<gene>
    <name evidence="1" type="ORF">QAD02_004769</name>
</gene>
<name>A0ACC2NQV7_9HYME</name>
<feature type="non-terminal residue" evidence="1">
    <location>
        <position position="197"/>
    </location>
</feature>
<evidence type="ECO:0000313" key="1">
    <source>
        <dbReference type="EMBL" id="KAJ8673507.1"/>
    </source>
</evidence>
<proteinExistence type="predicted"/>
<sequence length="197" mass="22342">MLTKGPRPIVFCGPSGSGKSTLIKLLFEEFPDKFGFSVSHTTRKPRPGEEHGKHYYFTDKDVMKKQIEDGEFLESATFSDNMYGTSKKAVEDVQRAGKICVLDIEMEGVKQIKASSLNPIFIFIKPPSVDELKKRLVNRKTETNDSLTRRLSVARTEIEFGELPGNFDIIIVNDSVDKAYKQLKDFILSEMNRQAQN</sequence>
<comment type="caution">
    <text evidence="1">The sequence shown here is derived from an EMBL/GenBank/DDBJ whole genome shotgun (WGS) entry which is preliminary data.</text>
</comment>
<keyword evidence="2" id="KW-1185">Reference proteome</keyword>
<accession>A0ACC2NQV7</accession>
<reference evidence="1" key="1">
    <citation type="submission" date="2023-04" db="EMBL/GenBank/DDBJ databases">
        <title>A chromosome-level genome assembly of the parasitoid wasp Eretmocerus hayati.</title>
        <authorList>
            <person name="Zhong Y."/>
            <person name="Liu S."/>
            <person name="Liu Y."/>
        </authorList>
    </citation>
    <scope>NUCLEOTIDE SEQUENCE</scope>
    <source>
        <strain evidence="1">ZJU_SS_LIU_2023</strain>
    </source>
</reference>